<organism evidence="2">
    <name type="scientific">marine metagenome</name>
    <dbReference type="NCBI Taxonomy" id="408172"/>
    <lineage>
        <taxon>unclassified sequences</taxon>
        <taxon>metagenomes</taxon>
        <taxon>ecological metagenomes</taxon>
    </lineage>
</organism>
<feature type="domain" description="Methyltransferase type 11" evidence="1">
    <location>
        <begin position="94"/>
        <end position="183"/>
    </location>
</feature>
<dbReference type="AlphaFoldDB" id="A0A381UFY2"/>
<dbReference type="CDD" id="cd02440">
    <property type="entry name" value="AdoMet_MTases"/>
    <property type="match status" value="1"/>
</dbReference>
<name>A0A381UFY2_9ZZZZ</name>
<dbReference type="SUPFAM" id="SSF53335">
    <property type="entry name" value="S-adenosyl-L-methionine-dependent methyltransferases"/>
    <property type="match status" value="1"/>
</dbReference>
<evidence type="ECO:0000313" key="2">
    <source>
        <dbReference type="EMBL" id="SVA26538.1"/>
    </source>
</evidence>
<reference evidence="2" key="1">
    <citation type="submission" date="2018-05" db="EMBL/GenBank/DDBJ databases">
        <authorList>
            <person name="Lanie J.A."/>
            <person name="Ng W.-L."/>
            <person name="Kazmierczak K.M."/>
            <person name="Andrzejewski T.M."/>
            <person name="Davidsen T.M."/>
            <person name="Wayne K.J."/>
            <person name="Tettelin H."/>
            <person name="Glass J.I."/>
            <person name="Rusch D."/>
            <person name="Podicherti R."/>
            <person name="Tsui H.-C.T."/>
            <person name="Winkler M.E."/>
        </authorList>
    </citation>
    <scope>NUCLEOTIDE SEQUENCE</scope>
</reference>
<dbReference type="EMBL" id="UINC01006272">
    <property type="protein sequence ID" value="SVA26538.1"/>
    <property type="molecule type" value="Genomic_DNA"/>
</dbReference>
<sequence>MLSLVRCPDCRGSLFGQPENLLCSSCGRAFPSASPDFLDLRPTREFADTTVYQDEVLHADARYDIASTPVLSARLRQDLLRKFLKITPRDRLIDLGCGNGRSLLWNRELGAWSVGVDVSSFFSSEVRQVTDLVVSDLRCLPLANASFTKAVSLDVLEHLSRDDLSLMLSETARVLSVGGQFFVYSHVMKNSSLAFGLRVINTFARFLERVGMLDLAHERLRKSDHRNPLADLDDLHRMLRKHRLHVIKIRYYTPLIGAFIENILVRVGEQFLRRRAKRRSGGQDTARLGELDRAVRAEAKLWIEKRGVIYHILRLVTWLMKLDLLLFGRIKSGPFFALIERMPDPNPSSPGVPAD</sequence>
<gene>
    <name evidence="2" type="ORF">METZ01_LOCUS79392</name>
</gene>
<dbReference type="InterPro" id="IPR029063">
    <property type="entry name" value="SAM-dependent_MTases_sf"/>
</dbReference>
<protein>
    <recommendedName>
        <fullName evidence="1">Methyltransferase type 11 domain-containing protein</fullName>
    </recommendedName>
</protein>
<evidence type="ECO:0000259" key="1">
    <source>
        <dbReference type="Pfam" id="PF08241"/>
    </source>
</evidence>
<dbReference type="Gene3D" id="3.40.50.150">
    <property type="entry name" value="Vaccinia Virus protein VP39"/>
    <property type="match status" value="1"/>
</dbReference>
<dbReference type="InterPro" id="IPR013216">
    <property type="entry name" value="Methyltransf_11"/>
</dbReference>
<dbReference type="Pfam" id="PF08241">
    <property type="entry name" value="Methyltransf_11"/>
    <property type="match status" value="1"/>
</dbReference>
<proteinExistence type="predicted"/>
<dbReference type="GO" id="GO:0008757">
    <property type="term" value="F:S-adenosylmethionine-dependent methyltransferase activity"/>
    <property type="evidence" value="ECO:0007669"/>
    <property type="project" value="InterPro"/>
</dbReference>
<accession>A0A381UFY2</accession>